<accession>A0ABU5T4M0</accession>
<dbReference type="RefSeq" id="WP_323278343.1">
    <property type="nucleotide sequence ID" value="NZ_JAYGGQ010000004.1"/>
</dbReference>
<protein>
    <recommendedName>
        <fullName evidence="3">SAV-6107-like HEPN domain-containing protein</fullName>
    </recommendedName>
</protein>
<reference evidence="1 2" key="1">
    <citation type="submission" date="2023-12" db="EMBL/GenBank/DDBJ databases">
        <title>Sinomonas terricola sp. nov, isolated from litchi orchard soil in Guangdong, PR China.</title>
        <authorList>
            <person name="Jiaxin W."/>
            <person name="Yang Z."/>
            <person name="Honghui Z."/>
        </authorList>
    </citation>
    <scope>NUCLEOTIDE SEQUENCE [LARGE SCALE GENOMIC DNA]</scope>
    <source>
        <strain evidence="1 2">JGH33</strain>
    </source>
</reference>
<gene>
    <name evidence="1" type="ORF">SPF06_07165</name>
</gene>
<name>A0ABU5T4M0_9MICC</name>
<keyword evidence="2" id="KW-1185">Reference proteome</keyword>
<evidence type="ECO:0000313" key="2">
    <source>
        <dbReference type="Proteomes" id="UP001304769"/>
    </source>
</evidence>
<dbReference type="Proteomes" id="UP001304769">
    <property type="component" value="Unassembled WGS sequence"/>
</dbReference>
<sequence>MSIVQNTVPRPGRWITVPDEPRPSRSSRELIGLAERALRTGQPNLAALYLRRADVASDYERFDREFALAVYRYGALVGPLVHAYRPIVQAVQNAIEAVGSVFDAFAGSLVATCDDFSLAGPGKAS</sequence>
<dbReference type="EMBL" id="JAYGGQ010000004">
    <property type="protein sequence ID" value="MEA5454497.1"/>
    <property type="molecule type" value="Genomic_DNA"/>
</dbReference>
<organism evidence="1 2">
    <name type="scientific">Sinomonas terricola</name>
    <dbReference type="NCBI Taxonomy" id="3110330"/>
    <lineage>
        <taxon>Bacteria</taxon>
        <taxon>Bacillati</taxon>
        <taxon>Actinomycetota</taxon>
        <taxon>Actinomycetes</taxon>
        <taxon>Micrococcales</taxon>
        <taxon>Micrococcaceae</taxon>
        <taxon>Sinomonas</taxon>
    </lineage>
</organism>
<comment type="caution">
    <text evidence="1">The sequence shown here is derived from an EMBL/GenBank/DDBJ whole genome shotgun (WGS) entry which is preliminary data.</text>
</comment>
<proteinExistence type="predicted"/>
<evidence type="ECO:0008006" key="3">
    <source>
        <dbReference type="Google" id="ProtNLM"/>
    </source>
</evidence>
<evidence type="ECO:0000313" key="1">
    <source>
        <dbReference type="EMBL" id="MEA5454497.1"/>
    </source>
</evidence>